<comment type="caution">
    <text evidence="2">The sequence shown here is derived from an EMBL/GenBank/DDBJ whole genome shotgun (WGS) entry which is preliminary data.</text>
</comment>
<dbReference type="eggNOG" id="ENOG502ZYPW">
    <property type="taxonomic scope" value="Bacteria"/>
</dbReference>
<reference evidence="3 5" key="2">
    <citation type="submission" date="2019-03" db="EMBL/GenBank/DDBJ databases">
        <title>Genomic Encyclopedia of Type Strains, Phase IV (KMG-IV): sequencing the most valuable type-strain genomes for metagenomic binning, comparative biology and taxonomic classification.</title>
        <authorList>
            <person name="Goeker M."/>
        </authorList>
    </citation>
    <scope>NUCLEOTIDE SEQUENCE [LARGE SCALE GENOMIC DNA]</scope>
    <source>
        <strain evidence="3 5">DSM 11603</strain>
    </source>
</reference>
<dbReference type="AlphaFoldDB" id="A0A011TZR6"/>
<reference evidence="2 4" key="1">
    <citation type="submission" date="2014-02" db="EMBL/GenBank/DDBJ databases">
        <title>Aquamicrobium defluvii Genome sequencing.</title>
        <authorList>
            <person name="Wang X."/>
        </authorList>
    </citation>
    <scope>NUCLEOTIDE SEQUENCE [LARGE SCALE GENOMIC DNA]</scope>
    <source>
        <strain evidence="2 4">W13Z1</strain>
    </source>
</reference>
<evidence type="ECO:0000256" key="1">
    <source>
        <dbReference type="SAM" id="SignalP"/>
    </source>
</evidence>
<dbReference type="OrthoDB" id="8116048at2"/>
<evidence type="ECO:0000313" key="4">
    <source>
        <dbReference type="Proteomes" id="UP000019849"/>
    </source>
</evidence>
<accession>A0A011TZR6</accession>
<sequence length="78" mass="7604">MKTAIVALAALLALSGAGVAAPQLAQNSPATCIAVDQTTGKKVKVDCASTGSISKNAGEGKTAGPRLGIDVNPFVPGL</sequence>
<protein>
    <recommendedName>
        <fullName evidence="6">DUF680 domain-containing protein</fullName>
    </recommendedName>
</protein>
<gene>
    <name evidence="2" type="ORF">BG36_21210</name>
    <name evidence="3" type="ORF">DES43_104216</name>
</gene>
<keyword evidence="1" id="KW-0732">Signal</keyword>
<name>A0A011TZR6_9HYPH</name>
<keyword evidence="5" id="KW-1185">Reference proteome</keyword>
<dbReference type="PATRIC" id="fig|69279.3.peg.1173"/>
<dbReference type="Proteomes" id="UP000294958">
    <property type="component" value="Unassembled WGS sequence"/>
</dbReference>
<dbReference type="EMBL" id="JENY01000006">
    <property type="protein sequence ID" value="EXL09622.1"/>
    <property type="molecule type" value="Genomic_DNA"/>
</dbReference>
<dbReference type="EMBL" id="SNZF01000004">
    <property type="protein sequence ID" value="TDR36890.1"/>
    <property type="molecule type" value="Genomic_DNA"/>
</dbReference>
<evidence type="ECO:0000313" key="3">
    <source>
        <dbReference type="EMBL" id="TDR36890.1"/>
    </source>
</evidence>
<feature type="signal peptide" evidence="1">
    <location>
        <begin position="1"/>
        <end position="20"/>
    </location>
</feature>
<evidence type="ECO:0008006" key="6">
    <source>
        <dbReference type="Google" id="ProtNLM"/>
    </source>
</evidence>
<dbReference type="Proteomes" id="UP000019849">
    <property type="component" value="Unassembled WGS sequence"/>
</dbReference>
<organism evidence="2 4">
    <name type="scientific">Aquamicrobium defluvii</name>
    <dbReference type="NCBI Taxonomy" id="69279"/>
    <lineage>
        <taxon>Bacteria</taxon>
        <taxon>Pseudomonadati</taxon>
        <taxon>Pseudomonadota</taxon>
        <taxon>Alphaproteobacteria</taxon>
        <taxon>Hyphomicrobiales</taxon>
        <taxon>Phyllobacteriaceae</taxon>
        <taxon>Aquamicrobium</taxon>
    </lineage>
</organism>
<dbReference type="RefSeq" id="WP_035024503.1">
    <property type="nucleotide sequence ID" value="NZ_KK073880.1"/>
</dbReference>
<feature type="chain" id="PRO_5044537405" description="DUF680 domain-containing protein" evidence="1">
    <location>
        <begin position="21"/>
        <end position="78"/>
    </location>
</feature>
<evidence type="ECO:0000313" key="2">
    <source>
        <dbReference type="EMBL" id="EXL09622.1"/>
    </source>
</evidence>
<evidence type="ECO:0000313" key="5">
    <source>
        <dbReference type="Proteomes" id="UP000294958"/>
    </source>
</evidence>
<dbReference type="HOGENOM" id="CLU_2554306_0_0_5"/>
<proteinExistence type="predicted"/>